<gene>
    <name evidence="9" type="ORF">AMECASPLE_024298</name>
</gene>
<dbReference type="InterPro" id="IPR051845">
    <property type="entry name" value="Znf385"/>
</dbReference>
<keyword evidence="4" id="KW-0863">Zinc-finger</keyword>
<dbReference type="InterPro" id="IPR003604">
    <property type="entry name" value="Matrin/U1-like-C_Znf_C2H2"/>
</dbReference>
<dbReference type="EMBL" id="JAHRIP010002305">
    <property type="protein sequence ID" value="MEQ2280855.1"/>
    <property type="molecule type" value="Genomic_DNA"/>
</dbReference>
<comment type="caution">
    <text evidence="9">The sequence shown here is derived from an EMBL/GenBank/DDBJ whole genome shotgun (WGS) entry which is preliminary data.</text>
</comment>
<evidence type="ECO:0000256" key="6">
    <source>
        <dbReference type="ARBA" id="ARBA00023242"/>
    </source>
</evidence>
<comment type="subcellular location">
    <subcellularLocation>
        <location evidence="1">Nucleus</location>
    </subcellularLocation>
</comment>
<evidence type="ECO:0000256" key="4">
    <source>
        <dbReference type="ARBA" id="ARBA00022771"/>
    </source>
</evidence>
<dbReference type="InterPro" id="IPR013087">
    <property type="entry name" value="Znf_C2H2_type"/>
</dbReference>
<feature type="domain" description="C2H2-type" evidence="8">
    <location>
        <begin position="63"/>
        <end position="85"/>
    </location>
</feature>
<dbReference type="InterPro" id="IPR036236">
    <property type="entry name" value="Znf_C2H2_sf"/>
</dbReference>
<organism evidence="9 10">
    <name type="scientific">Ameca splendens</name>
    <dbReference type="NCBI Taxonomy" id="208324"/>
    <lineage>
        <taxon>Eukaryota</taxon>
        <taxon>Metazoa</taxon>
        <taxon>Chordata</taxon>
        <taxon>Craniata</taxon>
        <taxon>Vertebrata</taxon>
        <taxon>Euteleostomi</taxon>
        <taxon>Actinopterygii</taxon>
        <taxon>Neopterygii</taxon>
        <taxon>Teleostei</taxon>
        <taxon>Neoteleostei</taxon>
        <taxon>Acanthomorphata</taxon>
        <taxon>Ovalentaria</taxon>
        <taxon>Atherinomorphae</taxon>
        <taxon>Cyprinodontiformes</taxon>
        <taxon>Goodeidae</taxon>
        <taxon>Ameca</taxon>
    </lineage>
</organism>
<evidence type="ECO:0000256" key="2">
    <source>
        <dbReference type="ARBA" id="ARBA00022723"/>
    </source>
</evidence>
<dbReference type="PANTHER" id="PTHR23067">
    <property type="entry name" value="DOUBLE-STRANDED RNA-BINDING ZINC FINGER PROTEIN"/>
    <property type="match status" value="1"/>
</dbReference>
<accession>A0ABV0XHB5</accession>
<feature type="compositionally biased region" description="Basic and acidic residues" evidence="7">
    <location>
        <begin position="109"/>
        <end position="122"/>
    </location>
</feature>
<dbReference type="SMART" id="SM00451">
    <property type="entry name" value="ZnF_U1"/>
    <property type="match status" value="1"/>
</dbReference>
<feature type="compositionally biased region" description="Basic and acidic residues" evidence="7">
    <location>
        <begin position="141"/>
        <end position="150"/>
    </location>
</feature>
<keyword evidence="3" id="KW-0677">Repeat</keyword>
<sequence length="150" mass="17078">MTQFIMPNLSTTYSMSLSDCLSIACYSTHVRVLHLCMDPVQKAVINHTFGVPQPLKKKQIISCNICHLRFNSTNQAEAHYKGHKHARKLKAMEAQKNRQRRGGETSTTGKERERDRERDRNKTSSSDAALPAPMDISLVKETSRCTERNM</sequence>
<dbReference type="SUPFAM" id="SSF57667">
    <property type="entry name" value="beta-beta-alpha zinc fingers"/>
    <property type="match status" value="1"/>
</dbReference>
<feature type="region of interest" description="Disordered" evidence="7">
    <location>
        <begin position="77"/>
        <end position="150"/>
    </location>
</feature>
<evidence type="ECO:0000256" key="7">
    <source>
        <dbReference type="SAM" id="MobiDB-lite"/>
    </source>
</evidence>
<keyword evidence="10" id="KW-1185">Reference proteome</keyword>
<evidence type="ECO:0000256" key="3">
    <source>
        <dbReference type="ARBA" id="ARBA00022737"/>
    </source>
</evidence>
<evidence type="ECO:0000256" key="1">
    <source>
        <dbReference type="ARBA" id="ARBA00004123"/>
    </source>
</evidence>
<evidence type="ECO:0000256" key="5">
    <source>
        <dbReference type="ARBA" id="ARBA00022833"/>
    </source>
</evidence>
<dbReference type="Gene3D" id="3.30.160.60">
    <property type="entry name" value="Classic Zinc Finger"/>
    <property type="match status" value="1"/>
</dbReference>
<protein>
    <recommendedName>
        <fullName evidence="8">C2H2-type domain-containing protein</fullName>
    </recommendedName>
</protein>
<dbReference type="PROSITE" id="PS00028">
    <property type="entry name" value="ZINC_FINGER_C2H2_1"/>
    <property type="match status" value="1"/>
</dbReference>
<evidence type="ECO:0000259" key="8">
    <source>
        <dbReference type="PROSITE" id="PS00028"/>
    </source>
</evidence>
<proteinExistence type="predicted"/>
<dbReference type="Proteomes" id="UP001469553">
    <property type="component" value="Unassembled WGS sequence"/>
</dbReference>
<dbReference type="Pfam" id="PF12874">
    <property type="entry name" value="zf-met"/>
    <property type="match status" value="1"/>
</dbReference>
<keyword evidence="6" id="KW-0539">Nucleus</keyword>
<dbReference type="PANTHER" id="PTHR23067:SF6">
    <property type="entry name" value="ZINC FINGER PROTEIN 385C"/>
    <property type="match status" value="1"/>
</dbReference>
<keyword evidence="2" id="KW-0479">Metal-binding</keyword>
<evidence type="ECO:0000313" key="9">
    <source>
        <dbReference type="EMBL" id="MEQ2280855.1"/>
    </source>
</evidence>
<name>A0ABV0XHB5_9TELE</name>
<evidence type="ECO:0000313" key="10">
    <source>
        <dbReference type="Proteomes" id="UP001469553"/>
    </source>
</evidence>
<keyword evidence="5" id="KW-0862">Zinc</keyword>
<reference evidence="9 10" key="1">
    <citation type="submission" date="2021-06" db="EMBL/GenBank/DDBJ databases">
        <authorList>
            <person name="Palmer J.M."/>
        </authorList>
    </citation>
    <scope>NUCLEOTIDE SEQUENCE [LARGE SCALE GENOMIC DNA]</scope>
    <source>
        <strain evidence="9 10">AS_MEX2019</strain>
        <tissue evidence="9">Muscle</tissue>
    </source>
</reference>